<accession>A0AAE0Y4C5</accession>
<keyword evidence="2" id="KW-1185">Reference proteome</keyword>
<gene>
    <name evidence="1" type="ORF">RRG08_035359</name>
</gene>
<evidence type="ECO:0000313" key="1">
    <source>
        <dbReference type="EMBL" id="KAK3731689.1"/>
    </source>
</evidence>
<dbReference type="EMBL" id="JAWDGP010006989">
    <property type="protein sequence ID" value="KAK3731689.1"/>
    <property type="molecule type" value="Genomic_DNA"/>
</dbReference>
<dbReference type="Proteomes" id="UP001283361">
    <property type="component" value="Unassembled WGS sequence"/>
</dbReference>
<organism evidence="1 2">
    <name type="scientific">Elysia crispata</name>
    <name type="common">lettuce slug</name>
    <dbReference type="NCBI Taxonomy" id="231223"/>
    <lineage>
        <taxon>Eukaryota</taxon>
        <taxon>Metazoa</taxon>
        <taxon>Spiralia</taxon>
        <taxon>Lophotrochozoa</taxon>
        <taxon>Mollusca</taxon>
        <taxon>Gastropoda</taxon>
        <taxon>Heterobranchia</taxon>
        <taxon>Euthyneura</taxon>
        <taxon>Panpulmonata</taxon>
        <taxon>Sacoglossa</taxon>
        <taxon>Placobranchoidea</taxon>
        <taxon>Plakobranchidae</taxon>
        <taxon>Elysia</taxon>
    </lineage>
</organism>
<evidence type="ECO:0000313" key="2">
    <source>
        <dbReference type="Proteomes" id="UP001283361"/>
    </source>
</evidence>
<sequence length="137" mass="15125">MGTSRNAEPDRWTTFSILVAALDFALKHILTYLNYMSSRALPLPTGRSTRVICPLLALEICNYERSIERSSLMAARASRNRGAAEQIGLLDAKDTIKQGCVDYSVLRQLYASSTPHRQVLAVTVIRLNSLSTALPIS</sequence>
<dbReference type="AlphaFoldDB" id="A0AAE0Y4C5"/>
<reference evidence="1" key="1">
    <citation type="journal article" date="2023" name="G3 (Bethesda)">
        <title>A reference genome for the long-term kleptoplast-retaining sea slug Elysia crispata morphotype clarki.</title>
        <authorList>
            <person name="Eastman K.E."/>
            <person name="Pendleton A.L."/>
            <person name="Shaikh M.A."/>
            <person name="Suttiyut T."/>
            <person name="Ogas R."/>
            <person name="Tomko P."/>
            <person name="Gavelis G."/>
            <person name="Widhalm J.R."/>
            <person name="Wisecaver J.H."/>
        </authorList>
    </citation>
    <scope>NUCLEOTIDE SEQUENCE</scope>
    <source>
        <strain evidence="1">ECLA1</strain>
    </source>
</reference>
<comment type="caution">
    <text evidence="1">The sequence shown here is derived from an EMBL/GenBank/DDBJ whole genome shotgun (WGS) entry which is preliminary data.</text>
</comment>
<name>A0AAE0Y4C5_9GAST</name>
<protein>
    <submittedName>
        <fullName evidence="1">Uncharacterized protein</fullName>
    </submittedName>
</protein>
<proteinExistence type="predicted"/>